<dbReference type="EMBL" id="VZRB01000016">
    <property type="protein sequence ID" value="KAB1144179.1"/>
    <property type="molecule type" value="Genomic_DNA"/>
</dbReference>
<reference evidence="2 3" key="1">
    <citation type="submission" date="2019-09" db="EMBL/GenBank/DDBJ databases">
        <title>Screening of Novel Bioactive Compounds from Soil-Associated.</title>
        <authorList>
            <person name="Zhao S."/>
        </authorList>
    </citation>
    <scope>NUCLEOTIDE SEQUENCE [LARGE SCALE GENOMIC DNA]</scope>
    <source>
        <strain evidence="2 3">HIT-DPA4</strain>
    </source>
</reference>
<protein>
    <submittedName>
        <fullName evidence="2">Uncharacterized protein</fullName>
    </submittedName>
</protein>
<sequence length="194" mass="20357">MLVLLFVAALAMGTSVVCGIVVGIVSTGRRKRRVVDQAGSRFRVRDGFGIAGFVVFLVAGMAALLLILGTCRRFARETVPVLLDLPGGSWTVGGVLGLVSVLGWVSGVEFGFRNLHTANTTRLMRGIRAAGSAVCWGAAFGPFMYLLSGLPAKNCRSYDSSCVYVPGTGTAFLAFVGGVRRVRLALASLARRGG</sequence>
<keyword evidence="1" id="KW-0472">Membrane</keyword>
<evidence type="ECO:0000313" key="2">
    <source>
        <dbReference type="EMBL" id="KAB1144179.1"/>
    </source>
</evidence>
<evidence type="ECO:0000256" key="1">
    <source>
        <dbReference type="SAM" id="Phobius"/>
    </source>
</evidence>
<feature type="transmembrane region" description="Helical" evidence="1">
    <location>
        <begin position="90"/>
        <end position="112"/>
    </location>
</feature>
<dbReference type="RefSeq" id="WP_150950947.1">
    <property type="nucleotide sequence ID" value="NZ_VZRB01000016.1"/>
</dbReference>
<feature type="transmembrane region" description="Helical" evidence="1">
    <location>
        <begin position="133"/>
        <end position="151"/>
    </location>
</feature>
<dbReference type="AlphaFoldDB" id="A0A6H9UZH5"/>
<gene>
    <name evidence="2" type="ORF">F7R91_22745</name>
</gene>
<feature type="transmembrane region" description="Helical" evidence="1">
    <location>
        <begin position="163"/>
        <end position="182"/>
    </location>
</feature>
<name>A0A6H9UZH5_9ACTN</name>
<evidence type="ECO:0000313" key="3">
    <source>
        <dbReference type="Proteomes" id="UP000442707"/>
    </source>
</evidence>
<proteinExistence type="predicted"/>
<keyword evidence="1" id="KW-1133">Transmembrane helix</keyword>
<feature type="transmembrane region" description="Helical" evidence="1">
    <location>
        <begin position="6"/>
        <end position="27"/>
    </location>
</feature>
<keyword evidence="3" id="KW-1185">Reference proteome</keyword>
<organism evidence="2 3">
    <name type="scientific">Streptomyces luteolifulvus</name>
    <dbReference type="NCBI Taxonomy" id="2615112"/>
    <lineage>
        <taxon>Bacteria</taxon>
        <taxon>Bacillati</taxon>
        <taxon>Actinomycetota</taxon>
        <taxon>Actinomycetes</taxon>
        <taxon>Kitasatosporales</taxon>
        <taxon>Streptomycetaceae</taxon>
        <taxon>Streptomyces</taxon>
    </lineage>
</organism>
<accession>A0A6H9UZH5</accession>
<dbReference type="Proteomes" id="UP000442707">
    <property type="component" value="Unassembled WGS sequence"/>
</dbReference>
<keyword evidence="1" id="KW-0812">Transmembrane</keyword>
<feature type="transmembrane region" description="Helical" evidence="1">
    <location>
        <begin position="48"/>
        <end position="70"/>
    </location>
</feature>
<comment type="caution">
    <text evidence="2">The sequence shown here is derived from an EMBL/GenBank/DDBJ whole genome shotgun (WGS) entry which is preliminary data.</text>
</comment>